<proteinExistence type="predicted"/>
<evidence type="ECO:0000259" key="1">
    <source>
        <dbReference type="SMART" id="SM00382"/>
    </source>
</evidence>
<sequence>MAELKIISMDEVAVEEVEWLWYPYIPYGKLTIIHGDGGEGKTTLILRLAALLSRGEKLPCDDTAREPIKIIYQTAEDGLGDTIKPRLLAGNADCAQIKVIDESEAALTMLDERVEKAIAETGARVIILDPMQAYIGAKVDMNRANEVRNILSQLGRIAEKYRCAIILVGHLNKAQGNKSNYRGLGSIDFQATARSVLVVGRVKDKPEVRVAAHQKSSLAPEGKPIAFELSEANGFRWLGHYDISIDDLLSGVSREKKSDMAESLIVDCLSDGKYPQQIVLQKAQNLGISKRVLDEAKKTLKVRSVKEGSQWYWELPDEKEAGNF</sequence>
<dbReference type="AlphaFoldDB" id="R6NBI4"/>
<evidence type="ECO:0000313" key="3">
    <source>
        <dbReference type="Proteomes" id="UP000018168"/>
    </source>
</evidence>
<name>R6NBI4_9FIRM</name>
<dbReference type="Pfam" id="PF13481">
    <property type="entry name" value="AAA_25"/>
    <property type="match status" value="1"/>
</dbReference>
<protein>
    <recommendedName>
        <fullName evidence="1">AAA+ ATPase domain-containing protein</fullName>
    </recommendedName>
</protein>
<dbReference type="EMBL" id="CBEP010000009">
    <property type="protein sequence ID" value="CDC03571.1"/>
    <property type="molecule type" value="Genomic_DNA"/>
</dbReference>
<organism evidence="2 3">
    <name type="scientific">[Clostridium] leptum CAG:27</name>
    <dbReference type="NCBI Taxonomy" id="1263068"/>
    <lineage>
        <taxon>Bacteria</taxon>
        <taxon>Bacillati</taxon>
        <taxon>Bacillota</taxon>
        <taxon>Clostridia</taxon>
        <taxon>Eubacteriales</taxon>
        <taxon>Oscillospiraceae</taxon>
        <taxon>Oscillospiraceae incertae sedis</taxon>
    </lineage>
</organism>
<reference evidence="2" key="1">
    <citation type="submission" date="2012-11" db="EMBL/GenBank/DDBJ databases">
        <title>Dependencies among metagenomic species, viruses, plasmids and units of genetic variation.</title>
        <authorList>
            <person name="Nielsen H.B."/>
            <person name="Almeida M."/>
            <person name="Juncker A.S."/>
            <person name="Rasmussen S."/>
            <person name="Li J."/>
            <person name="Sunagawa S."/>
            <person name="Plichta D."/>
            <person name="Gautier L."/>
            <person name="Le Chatelier E."/>
            <person name="Peletier E."/>
            <person name="Bonde I."/>
            <person name="Nielsen T."/>
            <person name="Manichanh C."/>
            <person name="Arumugam M."/>
            <person name="Batto J."/>
            <person name="Santos M.B.Q.D."/>
            <person name="Blom N."/>
            <person name="Borruel N."/>
            <person name="Burgdorf K.S."/>
            <person name="Boumezbeur F."/>
            <person name="Casellas F."/>
            <person name="Dore J."/>
            <person name="Guarner F."/>
            <person name="Hansen T."/>
            <person name="Hildebrand F."/>
            <person name="Kaas R.S."/>
            <person name="Kennedy S."/>
            <person name="Kristiansen K."/>
            <person name="Kultima J.R."/>
            <person name="Leonard P."/>
            <person name="Levenez F."/>
            <person name="Lund O."/>
            <person name="Moumen B."/>
            <person name="Le Paslier D."/>
            <person name="Pons N."/>
            <person name="Pedersen O."/>
            <person name="Prifti E."/>
            <person name="Qin J."/>
            <person name="Raes J."/>
            <person name="Tap J."/>
            <person name="Tims S."/>
            <person name="Ussery D.W."/>
            <person name="Yamada T."/>
            <person name="MetaHit consortium"/>
            <person name="Renault P."/>
            <person name="Sicheritz-Ponten T."/>
            <person name="Bork P."/>
            <person name="Wang J."/>
            <person name="Brunak S."/>
            <person name="Ehrlich S.D."/>
        </authorList>
    </citation>
    <scope>NUCLEOTIDE SEQUENCE [LARGE SCALE GENOMIC DNA]</scope>
</reference>
<dbReference type="Gene3D" id="3.40.50.300">
    <property type="entry name" value="P-loop containing nucleotide triphosphate hydrolases"/>
    <property type="match status" value="1"/>
</dbReference>
<gene>
    <name evidence="2" type="ORF">BN578_01573</name>
</gene>
<dbReference type="InterPro" id="IPR027417">
    <property type="entry name" value="P-loop_NTPase"/>
</dbReference>
<comment type="caution">
    <text evidence="2">The sequence shown here is derived from an EMBL/GenBank/DDBJ whole genome shotgun (WGS) entry which is preliminary data.</text>
</comment>
<dbReference type="SMART" id="SM00382">
    <property type="entry name" value="AAA"/>
    <property type="match status" value="1"/>
</dbReference>
<dbReference type="InterPro" id="IPR003593">
    <property type="entry name" value="AAA+_ATPase"/>
</dbReference>
<dbReference type="Proteomes" id="UP000018168">
    <property type="component" value="Unassembled WGS sequence"/>
</dbReference>
<feature type="domain" description="AAA+ ATPase" evidence="1">
    <location>
        <begin position="27"/>
        <end position="203"/>
    </location>
</feature>
<dbReference type="SUPFAM" id="SSF52540">
    <property type="entry name" value="P-loop containing nucleoside triphosphate hydrolases"/>
    <property type="match status" value="1"/>
</dbReference>
<accession>R6NBI4</accession>
<evidence type="ECO:0000313" key="2">
    <source>
        <dbReference type="EMBL" id="CDC03571.1"/>
    </source>
</evidence>